<protein>
    <submittedName>
        <fullName evidence="1">Uncharacterized protein</fullName>
    </submittedName>
</protein>
<name>E6QWA2_9ZZZZ</name>
<dbReference type="AlphaFoldDB" id="E6QWA2"/>
<organism evidence="1">
    <name type="scientific">mine drainage metagenome</name>
    <dbReference type="NCBI Taxonomy" id="410659"/>
    <lineage>
        <taxon>unclassified sequences</taxon>
        <taxon>metagenomes</taxon>
        <taxon>ecological metagenomes</taxon>
    </lineage>
</organism>
<reference evidence="1" key="1">
    <citation type="submission" date="2009-10" db="EMBL/GenBank/DDBJ databases">
        <title>Diversity of trophic interactions inside an arsenic-rich microbial ecosystem.</title>
        <authorList>
            <person name="Bertin P.N."/>
            <person name="Heinrich-Salmeron A."/>
            <person name="Pelletier E."/>
            <person name="Goulhen-Chollet F."/>
            <person name="Arsene-Ploetze F."/>
            <person name="Gallien S."/>
            <person name="Calteau A."/>
            <person name="Vallenet D."/>
            <person name="Casiot C."/>
            <person name="Chane-Woon-Ming B."/>
            <person name="Giloteaux L."/>
            <person name="Barakat M."/>
            <person name="Bonnefoy V."/>
            <person name="Bruneel O."/>
            <person name="Chandler M."/>
            <person name="Cleiss J."/>
            <person name="Duran R."/>
            <person name="Elbaz-Poulichet F."/>
            <person name="Fonknechten N."/>
            <person name="Lauga B."/>
            <person name="Mornico D."/>
            <person name="Ortet P."/>
            <person name="Schaeffer C."/>
            <person name="Siguier P."/>
            <person name="Alexander Thil Smith A."/>
            <person name="Van Dorsselaer A."/>
            <person name="Weissenbach J."/>
            <person name="Medigue C."/>
            <person name="Le Paslier D."/>
        </authorList>
    </citation>
    <scope>NUCLEOTIDE SEQUENCE</scope>
</reference>
<dbReference type="EMBL" id="CABR01000149">
    <property type="protein sequence ID" value="CBI11525.1"/>
    <property type="molecule type" value="Genomic_DNA"/>
</dbReference>
<proteinExistence type="predicted"/>
<comment type="caution">
    <text evidence="1">The sequence shown here is derived from an EMBL/GenBank/DDBJ whole genome shotgun (WGS) entry which is preliminary data.</text>
</comment>
<sequence length="58" mass="6321">MSWIMSVVAVAGVFFLLGAGFVFGLAWGTTVGILVGRWICAKLTKTDTRPPYKTERAE</sequence>
<gene>
    <name evidence="1" type="ORF">CARN7_2357</name>
</gene>
<evidence type="ECO:0000313" key="1">
    <source>
        <dbReference type="EMBL" id="CBI11525.1"/>
    </source>
</evidence>
<accession>E6QWA2</accession>